<accession>A0AA39WW65</accession>
<dbReference type="PANTHER" id="PTHR33048">
    <property type="entry name" value="PTH11-LIKE INTEGRAL MEMBRANE PROTEIN (AFU_ORTHOLOGUE AFUA_5G11245)"/>
    <property type="match status" value="1"/>
</dbReference>
<feature type="compositionally biased region" description="Basic and acidic residues" evidence="6">
    <location>
        <begin position="353"/>
        <end position="367"/>
    </location>
</feature>
<evidence type="ECO:0000256" key="4">
    <source>
        <dbReference type="ARBA" id="ARBA00023136"/>
    </source>
</evidence>
<evidence type="ECO:0000256" key="5">
    <source>
        <dbReference type="ARBA" id="ARBA00038359"/>
    </source>
</evidence>
<feature type="transmembrane region" description="Helical" evidence="7">
    <location>
        <begin position="249"/>
        <end position="270"/>
    </location>
</feature>
<name>A0AA39WW65_9PEZI</name>
<feature type="transmembrane region" description="Helical" evidence="7">
    <location>
        <begin position="205"/>
        <end position="229"/>
    </location>
</feature>
<feature type="transmembrane region" description="Helical" evidence="7">
    <location>
        <begin position="167"/>
        <end position="193"/>
    </location>
</feature>
<comment type="similarity">
    <text evidence="5">Belongs to the SAT4 family.</text>
</comment>
<dbReference type="EMBL" id="JAULSU010000003">
    <property type="protein sequence ID" value="KAK0622753.1"/>
    <property type="molecule type" value="Genomic_DNA"/>
</dbReference>
<evidence type="ECO:0000256" key="2">
    <source>
        <dbReference type="ARBA" id="ARBA00022692"/>
    </source>
</evidence>
<sequence>MSLTADIESIGYIVLVTAWVCPAIVLPVFALRLFAATRVLKRWHCDDTFMVLSVIFAIGNSVVSSIQVQNGLGNRIADVSIETLREYFKLNITGSMTTYNLAAMCTKSSILLYYLRFPSSRGFQLATYLVLIVSVGYTTSGVFAWAYNCSPIEKSWDKSLEGSCIDSSAALLARAVFNVVTDFAILLLPIWLLWPLRLWSVWHKLGVLIVLMAGGFVCVASILRLAAFWTDKGANEEDMTWHSVKNANWCLMEAWVGVFCACLPSLKVLFVRHFPGIFSSDRHVGNRGSMFSMIQIPVTVDNVGGNTSEGVASARRVMSGVRKKPSYGSSEPDLETDRVEGFAESRWSNSDEEQGRQHGEGHAETIAHPRPARMRGK</sequence>
<evidence type="ECO:0000256" key="6">
    <source>
        <dbReference type="SAM" id="MobiDB-lite"/>
    </source>
</evidence>
<dbReference type="InterPro" id="IPR049326">
    <property type="entry name" value="Rhodopsin_dom_fungi"/>
</dbReference>
<dbReference type="GO" id="GO:0016020">
    <property type="term" value="C:membrane"/>
    <property type="evidence" value="ECO:0007669"/>
    <property type="project" value="UniProtKB-SubCell"/>
</dbReference>
<keyword evidence="4 7" id="KW-0472">Membrane</keyword>
<comment type="caution">
    <text evidence="9">The sequence shown here is derived from an EMBL/GenBank/DDBJ whole genome shotgun (WGS) entry which is preliminary data.</text>
</comment>
<proteinExistence type="inferred from homology"/>
<evidence type="ECO:0000259" key="8">
    <source>
        <dbReference type="Pfam" id="PF20684"/>
    </source>
</evidence>
<keyword evidence="3 7" id="KW-1133">Transmembrane helix</keyword>
<keyword evidence="10" id="KW-1185">Reference proteome</keyword>
<protein>
    <recommendedName>
        <fullName evidence="8">Rhodopsin domain-containing protein</fullName>
    </recommendedName>
</protein>
<feature type="region of interest" description="Disordered" evidence="6">
    <location>
        <begin position="322"/>
        <end position="377"/>
    </location>
</feature>
<feature type="transmembrane region" description="Helical" evidence="7">
    <location>
        <begin position="47"/>
        <end position="66"/>
    </location>
</feature>
<feature type="transmembrane region" description="Helical" evidence="7">
    <location>
        <begin position="127"/>
        <end position="147"/>
    </location>
</feature>
<reference evidence="9" key="1">
    <citation type="submission" date="2023-06" db="EMBL/GenBank/DDBJ databases">
        <title>Genome-scale phylogeny and comparative genomics of the fungal order Sordariales.</title>
        <authorList>
            <consortium name="Lawrence Berkeley National Laboratory"/>
            <person name="Hensen N."/>
            <person name="Bonometti L."/>
            <person name="Westerberg I."/>
            <person name="Brannstrom I.O."/>
            <person name="Guillou S."/>
            <person name="Cros-Aarteil S."/>
            <person name="Calhoun S."/>
            <person name="Haridas S."/>
            <person name="Kuo A."/>
            <person name="Mondo S."/>
            <person name="Pangilinan J."/>
            <person name="Riley R."/>
            <person name="Labutti K."/>
            <person name="Andreopoulos B."/>
            <person name="Lipzen A."/>
            <person name="Chen C."/>
            <person name="Yanf M."/>
            <person name="Daum C."/>
            <person name="Ng V."/>
            <person name="Clum A."/>
            <person name="Steindorff A."/>
            <person name="Ohm R."/>
            <person name="Martin F."/>
            <person name="Silar P."/>
            <person name="Natvig D."/>
            <person name="Lalanne C."/>
            <person name="Gautier V."/>
            <person name="Ament-Velasquez S.L."/>
            <person name="Kruys A."/>
            <person name="Hutchinson M.I."/>
            <person name="Powell A.J."/>
            <person name="Barry K."/>
            <person name="Miller A.N."/>
            <person name="Grigoriev I.V."/>
            <person name="Debuchy R."/>
            <person name="Gladieux P."/>
            <person name="Thoren M.H."/>
            <person name="Johannesson H."/>
        </authorList>
    </citation>
    <scope>NUCLEOTIDE SEQUENCE</scope>
    <source>
        <strain evidence="9">CBS 606.72</strain>
    </source>
</reference>
<feature type="domain" description="Rhodopsin" evidence="8">
    <location>
        <begin position="31"/>
        <end position="271"/>
    </location>
</feature>
<evidence type="ECO:0000313" key="9">
    <source>
        <dbReference type="EMBL" id="KAK0622753.1"/>
    </source>
</evidence>
<dbReference type="InterPro" id="IPR052337">
    <property type="entry name" value="SAT4-like"/>
</dbReference>
<keyword evidence="2 7" id="KW-0812">Transmembrane</keyword>
<gene>
    <name evidence="9" type="ORF">B0T14DRAFT_564175</name>
</gene>
<evidence type="ECO:0000256" key="7">
    <source>
        <dbReference type="SAM" id="Phobius"/>
    </source>
</evidence>
<feature type="transmembrane region" description="Helical" evidence="7">
    <location>
        <begin position="12"/>
        <end position="35"/>
    </location>
</feature>
<evidence type="ECO:0000313" key="10">
    <source>
        <dbReference type="Proteomes" id="UP001175000"/>
    </source>
</evidence>
<dbReference type="Proteomes" id="UP001175000">
    <property type="component" value="Unassembled WGS sequence"/>
</dbReference>
<evidence type="ECO:0000256" key="3">
    <source>
        <dbReference type="ARBA" id="ARBA00022989"/>
    </source>
</evidence>
<dbReference type="PANTHER" id="PTHR33048:SF47">
    <property type="entry name" value="INTEGRAL MEMBRANE PROTEIN-RELATED"/>
    <property type="match status" value="1"/>
</dbReference>
<evidence type="ECO:0000256" key="1">
    <source>
        <dbReference type="ARBA" id="ARBA00004141"/>
    </source>
</evidence>
<dbReference type="AlphaFoldDB" id="A0AA39WW65"/>
<comment type="subcellular location">
    <subcellularLocation>
        <location evidence="1">Membrane</location>
        <topology evidence="1">Multi-pass membrane protein</topology>
    </subcellularLocation>
</comment>
<organism evidence="9 10">
    <name type="scientific">Immersiella caudata</name>
    <dbReference type="NCBI Taxonomy" id="314043"/>
    <lineage>
        <taxon>Eukaryota</taxon>
        <taxon>Fungi</taxon>
        <taxon>Dikarya</taxon>
        <taxon>Ascomycota</taxon>
        <taxon>Pezizomycotina</taxon>
        <taxon>Sordariomycetes</taxon>
        <taxon>Sordariomycetidae</taxon>
        <taxon>Sordariales</taxon>
        <taxon>Lasiosphaeriaceae</taxon>
        <taxon>Immersiella</taxon>
    </lineage>
</organism>
<dbReference type="Pfam" id="PF20684">
    <property type="entry name" value="Fung_rhodopsin"/>
    <property type="match status" value="1"/>
</dbReference>